<accession>A0A498DA41</accession>
<evidence type="ECO:0000313" key="4">
    <source>
        <dbReference type="EMBL" id="RLL46614.1"/>
    </source>
</evidence>
<dbReference type="Pfam" id="PF01557">
    <property type="entry name" value="FAA_hydrolase"/>
    <property type="match status" value="1"/>
</dbReference>
<dbReference type="PANTHER" id="PTHR42796:SF4">
    <property type="entry name" value="FUMARYLACETOACETATE HYDROLASE DOMAIN-CONTAINING PROTEIN 2A"/>
    <property type="match status" value="1"/>
</dbReference>
<dbReference type="PANTHER" id="PTHR42796">
    <property type="entry name" value="FUMARYLACETOACETATE HYDROLASE DOMAIN-CONTAINING PROTEIN 2A-RELATED"/>
    <property type="match status" value="1"/>
</dbReference>
<dbReference type="RefSeq" id="WP_121521865.1">
    <property type="nucleotide sequence ID" value="NZ_RCHR01000002.1"/>
</dbReference>
<evidence type="ECO:0000313" key="5">
    <source>
        <dbReference type="Proteomes" id="UP000270219"/>
    </source>
</evidence>
<sequence>MKLASYKLKKASGSFRVGFIENEKVIDVQQAYQDALISKGEHDTAYQIEQNLPADPTAFFSLGFHALDKANEAYKYIAGKNLGVERDEVLLGTPIPNPSKIICVGKNYADHAAEMNSDIPEFPVLFAKFSNAIVGPEDALEKPRLTNQLDYEVELGIVIGREASKVKRENAYDYIAGYTIGNDGSARDLQFRTQQWLQGKNADRTTPIGPWIVTKDELTDAANLGIRSFVNGEKRQSSNTSKLIFDVPFLLEYITEIMTLKPGDIILTGTPDGVGAGMNPPQFLQAGDVVTVEIDQIGRMENKVVEK</sequence>
<dbReference type="InterPro" id="IPR011234">
    <property type="entry name" value="Fumarylacetoacetase-like_C"/>
</dbReference>
<dbReference type="GO" id="GO:0016853">
    <property type="term" value="F:isomerase activity"/>
    <property type="evidence" value="ECO:0007669"/>
    <property type="project" value="UniProtKB-ARBA"/>
</dbReference>
<dbReference type="InterPro" id="IPR051121">
    <property type="entry name" value="FAH"/>
</dbReference>
<name>A0A498DA41_9BACI</name>
<feature type="domain" description="Fumarylacetoacetase-like C-terminal" evidence="3">
    <location>
        <begin position="100"/>
        <end position="305"/>
    </location>
</feature>
<evidence type="ECO:0000256" key="2">
    <source>
        <dbReference type="ARBA" id="ARBA00022723"/>
    </source>
</evidence>
<dbReference type="Gene3D" id="3.90.850.10">
    <property type="entry name" value="Fumarylacetoacetase-like, C-terminal domain"/>
    <property type="match status" value="1"/>
</dbReference>
<dbReference type="FunFam" id="3.90.850.10:FF:000002">
    <property type="entry name" value="2-hydroxyhepta-2,4-diene-1,7-dioate isomerase"/>
    <property type="match status" value="1"/>
</dbReference>
<keyword evidence="2" id="KW-0479">Metal-binding</keyword>
<dbReference type="OrthoDB" id="9805307at2"/>
<keyword evidence="4" id="KW-0378">Hydrolase</keyword>
<keyword evidence="5" id="KW-1185">Reference proteome</keyword>
<dbReference type="GO" id="GO:0016787">
    <property type="term" value="F:hydrolase activity"/>
    <property type="evidence" value="ECO:0007669"/>
    <property type="project" value="UniProtKB-KW"/>
</dbReference>
<reference evidence="4 5" key="1">
    <citation type="submission" date="2018-10" db="EMBL/GenBank/DDBJ databases">
        <title>Oceanobacillus sp. YLB-02 draft genome.</title>
        <authorList>
            <person name="Yu L."/>
        </authorList>
    </citation>
    <scope>NUCLEOTIDE SEQUENCE [LARGE SCALE GENOMIC DNA]</scope>
    <source>
        <strain evidence="4 5">YLB-02</strain>
    </source>
</reference>
<comment type="caution">
    <text evidence="4">The sequence shown here is derived from an EMBL/GenBank/DDBJ whole genome shotgun (WGS) entry which is preliminary data.</text>
</comment>
<dbReference type="GO" id="GO:0019752">
    <property type="term" value="P:carboxylic acid metabolic process"/>
    <property type="evidence" value="ECO:0007669"/>
    <property type="project" value="UniProtKB-ARBA"/>
</dbReference>
<dbReference type="SUPFAM" id="SSF56529">
    <property type="entry name" value="FAH"/>
    <property type="match status" value="1"/>
</dbReference>
<dbReference type="AlphaFoldDB" id="A0A498DA41"/>
<dbReference type="InterPro" id="IPR036663">
    <property type="entry name" value="Fumarylacetoacetase_C_sf"/>
</dbReference>
<comment type="similarity">
    <text evidence="1">Belongs to the FAH family.</text>
</comment>
<dbReference type="GO" id="GO:0046872">
    <property type="term" value="F:metal ion binding"/>
    <property type="evidence" value="ECO:0007669"/>
    <property type="project" value="UniProtKB-KW"/>
</dbReference>
<organism evidence="4 5">
    <name type="scientific">Oceanobacillus piezotolerans</name>
    <dbReference type="NCBI Taxonomy" id="2448030"/>
    <lineage>
        <taxon>Bacteria</taxon>
        <taxon>Bacillati</taxon>
        <taxon>Bacillota</taxon>
        <taxon>Bacilli</taxon>
        <taxon>Bacillales</taxon>
        <taxon>Bacillaceae</taxon>
        <taxon>Oceanobacillus</taxon>
    </lineage>
</organism>
<gene>
    <name evidence="4" type="ORF">D8M04_05250</name>
</gene>
<evidence type="ECO:0000259" key="3">
    <source>
        <dbReference type="Pfam" id="PF01557"/>
    </source>
</evidence>
<proteinExistence type="inferred from homology"/>
<evidence type="ECO:0000256" key="1">
    <source>
        <dbReference type="ARBA" id="ARBA00010211"/>
    </source>
</evidence>
<dbReference type="Proteomes" id="UP000270219">
    <property type="component" value="Unassembled WGS sequence"/>
</dbReference>
<protein>
    <submittedName>
        <fullName evidence="4">FAA hydrolase family protein</fullName>
    </submittedName>
</protein>
<dbReference type="EMBL" id="RCHR01000002">
    <property type="protein sequence ID" value="RLL46614.1"/>
    <property type="molecule type" value="Genomic_DNA"/>
</dbReference>